<reference evidence="24 25" key="1">
    <citation type="submission" date="2018-08" db="EMBL/GenBank/DDBJ databases">
        <authorList>
            <person name="Khan S.A."/>
        </authorList>
    </citation>
    <scope>NUCLEOTIDE SEQUENCE [LARGE SCALE GENOMIC DNA]</scope>
    <source>
        <strain evidence="24 25">GTF-13</strain>
    </source>
</reference>
<feature type="binding site" description="covalent" evidence="21">
    <location>
        <position position="227"/>
    </location>
    <ligand>
        <name>heme c</name>
        <dbReference type="ChEBI" id="CHEBI:61717"/>
        <label>2</label>
    </ligand>
</feature>
<keyword evidence="16 19" id="KW-0408">Iron</keyword>
<evidence type="ECO:0000256" key="9">
    <source>
        <dbReference type="ARBA" id="ARBA00022692"/>
    </source>
</evidence>
<evidence type="ECO:0000256" key="17">
    <source>
        <dbReference type="ARBA" id="ARBA00023065"/>
    </source>
</evidence>
<evidence type="ECO:0000313" key="24">
    <source>
        <dbReference type="EMBL" id="RRJ84460.1"/>
    </source>
</evidence>
<evidence type="ECO:0000256" key="14">
    <source>
        <dbReference type="ARBA" id="ARBA00022989"/>
    </source>
</evidence>
<dbReference type="GO" id="GO:1902600">
    <property type="term" value="P:proton transmembrane transport"/>
    <property type="evidence" value="ECO:0007669"/>
    <property type="project" value="UniProtKB-KW"/>
</dbReference>
<evidence type="ECO:0000256" key="21">
    <source>
        <dbReference type="PIRSR" id="PIRSR000006-2"/>
    </source>
</evidence>
<dbReference type="InterPro" id="IPR009056">
    <property type="entry name" value="Cyt_c-like_dom"/>
</dbReference>
<evidence type="ECO:0000256" key="22">
    <source>
        <dbReference type="SAM" id="Phobius"/>
    </source>
</evidence>
<dbReference type="InterPro" id="IPR032858">
    <property type="entry name" value="CcoP_N"/>
</dbReference>
<feature type="binding site" description="covalent" evidence="21">
    <location>
        <position position="139"/>
    </location>
    <ligand>
        <name>heme c</name>
        <dbReference type="ChEBI" id="CHEBI:61717"/>
        <label>1</label>
    </ligand>
</feature>
<dbReference type="GO" id="GO:0005506">
    <property type="term" value="F:iron ion binding"/>
    <property type="evidence" value="ECO:0007669"/>
    <property type="project" value="InterPro"/>
</dbReference>
<keyword evidence="10 19" id="KW-0479">Metal-binding</keyword>
<dbReference type="SUPFAM" id="SSF46626">
    <property type="entry name" value="Cytochrome c"/>
    <property type="match status" value="2"/>
</dbReference>
<feature type="transmembrane region" description="Helical" evidence="22">
    <location>
        <begin position="55"/>
        <end position="73"/>
    </location>
</feature>
<dbReference type="UniPathway" id="UPA00705"/>
<evidence type="ECO:0000256" key="7">
    <source>
        <dbReference type="ARBA" id="ARBA00022617"/>
    </source>
</evidence>
<protein>
    <recommendedName>
        <fullName evidence="19">Cbb3-type cytochrome c oxidase subunit</fullName>
    </recommendedName>
</protein>
<dbReference type="EMBL" id="QWEZ01000001">
    <property type="protein sequence ID" value="RRJ84460.1"/>
    <property type="molecule type" value="Genomic_DNA"/>
</dbReference>
<evidence type="ECO:0000256" key="12">
    <source>
        <dbReference type="ARBA" id="ARBA00022781"/>
    </source>
</evidence>
<dbReference type="GO" id="GO:0020037">
    <property type="term" value="F:heme binding"/>
    <property type="evidence" value="ECO:0007669"/>
    <property type="project" value="InterPro"/>
</dbReference>
<evidence type="ECO:0000256" key="4">
    <source>
        <dbReference type="ARBA" id="ARBA00022448"/>
    </source>
</evidence>
<comment type="subunit">
    <text evidence="19">Component of the cbb3-type cytochrome c oxidase.</text>
</comment>
<dbReference type="PRINTS" id="PR00605">
    <property type="entry name" value="CYTCHROMECIC"/>
</dbReference>
<keyword evidence="11" id="KW-0677">Repeat</keyword>
<feature type="domain" description="Cytochrome c" evidence="23">
    <location>
        <begin position="211"/>
        <end position="292"/>
    </location>
</feature>
<dbReference type="InterPro" id="IPR004678">
    <property type="entry name" value="Cyt_c_oxidase_cbb3_su3"/>
</dbReference>
<comment type="function">
    <text evidence="19">C-type cytochrome. Part of the cbb3-type cytochrome c oxidase complex.</text>
</comment>
<evidence type="ECO:0000256" key="19">
    <source>
        <dbReference type="PIRNR" id="PIRNR000006"/>
    </source>
</evidence>
<comment type="subcellular location">
    <subcellularLocation>
        <location evidence="1 19">Cell inner membrane</location>
    </subcellularLocation>
</comment>
<keyword evidence="12 19" id="KW-0375">Hydrogen ion transport</keyword>
<dbReference type="InterPro" id="IPR038414">
    <property type="entry name" value="CcoP_N_sf"/>
</dbReference>
<evidence type="ECO:0000256" key="8">
    <source>
        <dbReference type="ARBA" id="ARBA00022660"/>
    </source>
</evidence>
<feature type="binding site" description="axial binding residue" evidence="20">
    <location>
        <position position="140"/>
    </location>
    <ligand>
        <name>heme c</name>
        <dbReference type="ChEBI" id="CHEBI:61717"/>
        <label>1</label>
    </ligand>
    <ligandPart>
        <name>Fe</name>
        <dbReference type="ChEBI" id="CHEBI:18248"/>
    </ligandPart>
</feature>
<dbReference type="Proteomes" id="UP000280792">
    <property type="component" value="Unassembled WGS sequence"/>
</dbReference>
<dbReference type="GO" id="GO:0016491">
    <property type="term" value="F:oxidoreductase activity"/>
    <property type="evidence" value="ECO:0007669"/>
    <property type="project" value="UniProtKB-KW"/>
</dbReference>
<comment type="cofactor">
    <cofactor evidence="19 21">
        <name>heme c</name>
        <dbReference type="ChEBI" id="CHEBI:61717"/>
    </cofactor>
    <text evidence="19 21">Binds 2 heme C groups per subunit.</text>
</comment>
<evidence type="ECO:0000256" key="3">
    <source>
        <dbReference type="ARBA" id="ARBA00006113"/>
    </source>
</evidence>
<keyword evidence="7 19" id="KW-0349">Heme</keyword>
<feature type="binding site" description="axial binding residue" evidence="20">
    <location>
        <position position="269"/>
    </location>
    <ligand>
        <name>heme c</name>
        <dbReference type="ChEBI" id="CHEBI:61717"/>
        <label>1</label>
    </ligand>
    <ligandPart>
        <name>Fe</name>
        <dbReference type="ChEBI" id="CHEBI:18248"/>
    </ligandPart>
</feature>
<keyword evidence="25" id="KW-1185">Reference proteome</keyword>
<dbReference type="PROSITE" id="PS51007">
    <property type="entry name" value="CYTC"/>
    <property type="match status" value="2"/>
</dbReference>
<dbReference type="PANTHER" id="PTHR33751">
    <property type="entry name" value="CBB3-TYPE CYTOCHROME C OXIDASE SUBUNIT FIXP"/>
    <property type="match status" value="1"/>
</dbReference>
<organism evidence="24 25">
    <name type="scientific">Aestuariirhabdus litorea</name>
    <dbReference type="NCBI Taxonomy" id="2528527"/>
    <lineage>
        <taxon>Bacteria</taxon>
        <taxon>Pseudomonadati</taxon>
        <taxon>Pseudomonadota</taxon>
        <taxon>Gammaproteobacteria</taxon>
        <taxon>Oceanospirillales</taxon>
        <taxon>Aestuariirhabdaceae</taxon>
        <taxon>Aestuariirhabdus</taxon>
    </lineage>
</organism>
<reference evidence="24 25" key="2">
    <citation type="submission" date="2018-12" db="EMBL/GenBank/DDBJ databases">
        <title>Simiduia agarivorans gen. nov., sp. nov., a marine, agarolytic bacterium isolated from shallow coastal water from Keelung, Taiwan.</title>
        <authorList>
            <person name="Shieh W.Y."/>
        </authorList>
    </citation>
    <scope>NUCLEOTIDE SEQUENCE [LARGE SCALE GENOMIC DNA]</scope>
    <source>
        <strain evidence="24 25">GTF-13</strain>
    </source>
</reference>
<dbReference type="Gene3D" id="6.10.280.130">
    <property type="match status" value="1"/>
</dbReference>
<dbReference type="RefSeq" id="WP_125014889.1">
    <property type="nucleotide sequence ID" value="NZ_QWEZ01000001.1"/>
</dbReference>
<feature type="binding site" description="covalent" evidence="21">
    <location>
        <position position="224"/>
    </location>
    <ligand>
        <name>heme c</name>
        <dbReference type="ChEBI" id="CHEBI:61717"/>
        <label>2</label>
    </ligand>
</feature>
<dbReference type="InterPro" id="IPR050597">
    <property type="entry name" value="Cytochrome_c_Oxidase_Subunit"/>
</dbReference>
<feature type="binding site" description="covalent" evidence="21">
    <location>
        <position position="136"/>
    </location>
    <ligand>
        <name>heme c</name>
        <dbReference type="ChEBI" id="CHEBI:61717"/>
        <label>1</label>
    </ligand>
</feature>
<keyword evidence="13 19" id="KW-0249">Electron transport</keyword>
<feature type="binding site" description="axial binding residue" evidence="20">
    <location>
        <position position="179"/>
    </location>
    <ligand>
        <name>heme c</name>
        <dbReference type="ChEBI" id="CHEBI:61717"/>
        <label>2</label>
    </ligand>
    <ligandPart>
        <name>Fe</name>
        <dbReference type="ChEBI" id="CHEBI:18248"/>
    </ligandPart>
</feature>
<evidence type="ECO:0000256" key="20">
    <source>
        <dbReference type="PIRSR" id="PIRSR000006-1"/>
    </source>
</evidence>
<evidence type="ECO:0000256" key="2">
    <source>
        <dbReference type="ARBA" id="ARBA00004673"/>
    </source>
</evidence>
<accession>A0A3P3VPD3</accession>
<evidence type="ECO:0000313" key="25">
    <source>
        <dbReference type="Proteomes" id="UP000280792"/>
    </source>
</evidence>
<keyword evidence="8 19" id="KW-0679">Respiratory chain</keyword>
<keyword evidence="17 19" id="KW-0406">Ion transport</keyword>
<dbReference type="PANTHER" id="PTHR33751:SF1">
    <property type="entry name" value="CBB3-TYPE CYTOCHROME C OXIDASE SUBUNIT FIXP"/>
    <property type="match status" value="1"/>
</dbReference>
<dbReference type="FunFam" id="1.10.760.10:FF:000013">
    <property type="entry name" value="Cbb3-type cytochrome c oxidase subunit"/>
    <property type="match status" value="1"/>
</dbReference>
<dbReference type="GO" id="GO:0005886">
    <property type="term" value="C:plasma membrane"/>
    <property type="evidence" value="ECO:0007669"/>
    <property type="project" value="UniProtKB-SubCell"/>
</dbReference>
<dbReference type="Pfam" id="PF13442">
    <property type="entry name" value="Cytochrome_CBB3"/>
    <property type="match status" value="2"/>
</dbReference>
<evidence type="ECO:0000256" key="16">
    <source>
        <dbReference type="ARBA" id="ARBA00023004"/>
    </source>
</evidence>
<dbReference type="GO" id="GO:0009055">
    <property type="term" value="F:electron transfer activity"/>
    <property type="evidence" value="ECO:0007669"/>
    <property type="project" value="InterPro"/>
</dbReference>
<comment type="caution">
    <text evidence="24">The sequence shown here is derived from an EMBL/GenBank/DDBJ whole genome shotgun (WGS) entry which is preliminary data.</text>
</comment>
<dbReference type="AlphaFoldDB" id="A0A3P3VPD3"/>
<dbReference type="GO" id="GO:0006119">
    <property type="term" value="P:oxidative phosphorylation"/>
    <property type="evidence" value="ECO:0007669"/>
    <property type="project" value="UniProtKB-UniPathway"/>
</dbReference>
<evidence type="ECO:0000259" key="23">
    <source>
        <dbReference type="PROSITE" id="PS51007"/>
    </source>
</evidence>
<dbReference type="Gene3D" id="1.10.760.10">
    <property type="entry name" value="Cytochrome c-like domain"/>
    <property type="match status" value="2"/>
</dbReference>
<name>A0A3P3VPD3_9GAMM</name>
<evidence type="ECO:0000256" key="6">
    <source>
        <dbReference type="ARBA" id="ARBA00022519"/>
    </source>
</evidence>
<gene>
    <name evidence="24" type="primary">ccoP</name>
    <name evidence="24" type="ORF">D0544_04970</name>
</gene>
<evidence type="ECO:0000256" key="13">
    <source>
        <dbReference type="ARBA" id="ARBA00022982"/>
    </source>
</evidence>
<feature type="binding site" description="axial binding residue" evidence="20">
    <location>
        <position position="228"/>
    </location>
    <ligand>
        <name>heme c</name>
        <dbReference type="ChEBI" id="CHEBI:61717"/>
        <label>2</label>
    </ligand>
    <ligandPart>
        <name>Fe</name>
        <dbReference type="ChEBI" id="CHEBI:18248"/>
    </ligandPart>
</feature>
<comment type="similarity">
    <text evidence="3 19">Belongs to the CcoP / FixP family.</text>
</comment>
<feature type="transmembrane region" description="Helical" evidence="22">
    <location>
        <begin position="7"/>
        <end position="25"/>
    </location>
</feature>
<dbReference type="InterPro" id="IPR036909">
    <property type="entry name" value="Cyt_c-like_dom_sf"/>
</dbReference>
<keyword evidence="18 19" id="KW-0472">Membrane</keyword>
<keyword evidence="9 22" id="KW-0812">Transmembrane</keyword>
<proteinExistence type="inferred from homology"/>
<comment type="pathway">
    <text evidence="2 19">Energy metabolism; oxidative phosphorylation.</text>
</comment>
<evidence type="ECO:0000256" key="15">
    <source>
        <dbReference type="ARBA" id="ARBA00023002"/>
    </source>
</evidence>
<keyword evidence="6 19" id="KW-0997">Cell inner membrane</keyword>
<sequence length="294" mass="31638">MTSFWSWWIILLTTACIALVTWVLFANRTSTLGSGKTTGHSYDGIEEYDNPLPGWWFQMFVATLLFGAGYLIYYPGMGSFPGIGGWTQVGQYEEEMQEAEQLYGPIYAKFSAMPIEEVAKDEQAVQMGQRIFANNCALCHGSDARGAFGFPNLTDGTWLYGGTAAAIKASVANGRKGQMPAWGAVIGDKGVTDVTAYVRALSGIEQTADATQLASGKKIFDATCAACHGANGEGNQALGAPNLADNNWLYGSSAARVAYTIRNGRNGVMPAWNDILGEDKVHLVTAYVYSLSNK</sequence>
<dbReference type="PIRSF" id="PIRSF000006">
    <property type="entry name" value="Cbb3-Cox_fixP"/>
    <property type="match status" value="1"/>
</dbReference>
<keyword evidence="14 22" id="KW-1133">Transmembrane helix</keyword>
<dbReference type="NCBIfam" id="TIGR00782">
    <property type="entry name" value="ccoP"/>
    <property type="match status" value="1"/>
</dbReference>
<evidence type="ECO:0000256" key="11">
    <source>
        <dbReference type="ARBA" id="ARBA00022737"/>
    </source>
</evidence>
<dbReference type="Pfam" id="PF14715">
    <property type="entry name" value="FixP_N"/>
    <property type="match status" value="1"/>
</dbReference>
<evidence type="ECO:0000256" key="10">
    <source>
        <dbReference type="ARBA" id="ARBA00022723"/>
    </source>
</evidence>
<keyword evidence="5 19" id="KW-1003">Cell membrane</keyword>
<dbReference type="InterPro" id="IPR008168">
    <property type="entry name" value="Cyt_C_IC"/>
</dbReference>
<evidence type="ECO:0000256" key="1">
    <source>
        <dbReference type="ARBA" id="ARBA00004533"/>
    </source>
</evidence>
<keyword evidence="15 19" id="KW-0560">Oxidoreductase</keyword>
<evidence type="ECO:0000256" key="18">
    <source>
        <dbReference type="ARBA" id="ARBA00023136"/>
    </source>
</evidence>
<feature type="domain" description="Cytochrome c" evidence="23">
    <location>
        <begin position="123"/>
        <end position="202"/>
    </location>
</feature>
<keyword evidence="4 19" id="KW-0813">Transport</keyword>
<evidence type="ECO:0000256" key="5">
    <source>
        <dbReference type="ARBA" id="ARBA00022475"/>
    </source>
</evidence>